<dbReference type="AlphaFoldDB" id="A0A147B919"/>
<dbReference type="EMBL" id="GEIB01000689">
    <property type="protein sequence ID" value="JAR87279.1"/>
    <property type="molecule type" value="Transcribed_RNA"/>
</dbReference>
<accession>A0A147B919</accession>
<organism evidence="1">
    <name type="scientific">Alectorobius mimon</name>
    <dbReference type="NCBI Taxonomy" id="360319"/>
    <lineage>
        <taxon>Eukaryota</taxon>
        <taxon>Metazoa</taxon>
        <taxon>Ecdysozoa</taxon>
        <taxon>Arthropoda</taxon>
        <taxon>Chelicerata</taxon>
        <taxon>Arachnida</taxon>
        <taxon>Acari</taxon>
        <taxon>Parasitiformes</taxon>
        <taxon>Ixodida</taxon>
        <taxon>Ixodoidea</taxon>
        <taxon>Argasidae</taxon>
        <taxon>Ornithodorinae</taxon>
        <taxon>Alectorobius</taxon>
    </lineage>
</organism>
<evidence type="ECO:0000313" key="1">
    <source>
        <dbReference type="EMBL" id="JAR87279.1"/>
    </source>
</evidence>
<sequence length="147" mass="16197">RLKKGVVPEECWKRGSSTKRKRSGDVTCLIHRDHNYAISFHTSSSAQSEGTEHHDAAGDVEMDDLDADALASDLNSSVEGILWLAPPWREDLMRTLPSLWQRAALSGFSDLDVMPSVLGTANSGLKNPGSTSYRSFQSSTAMHMQKY</sequence>
<proteinExistence type="predicted"/>
<feature type="non-terminal residue" evidence="1">
    <location>
        <position position="1"/>
    </location>
</feature>
<name>A0A147B919_9ACAR</name>
<reference evidence="1" key="1">
    <citation type="submission" date="2016-03" db="EMBL/GenBank/DDBJ databases">
        <title>Gut transcriptome analysis on engorged females of Ornithodoros mimon (Acari: Argasidae) and phylogenetic inferences of soft ticks.</title>
        <authorList>
            <person name="Landulfo G.A."/>
            <person name="Giovanni D."/>
            <person name="Carvalho E."/>
            <person name="Junqueira-de-Azevedo I."/>
            <person name="Patane J."/>
            <person name="Mendoca R."/>
            <person name="Barros-Battesti D."/>
        </authorList>
    </citation>
    <scope>NUCLEOTIDE SEQUENCE</scope>
    <source>
        <strain evidence="1">Females</strain>
        <tissue evidence="1">Gut</tissue>
    </source>
</reference>
<protein>
    <submittedName>
        <fullName evidence="1">Uncharacterized protein</fullName>
    </submittedName>
</protein>